<gene>
    <name evidence="1" type="ORF">CR513_16269</name>
</gene>
<name>A0A371HCK8_MUCPR</name>
<reference evidence="1" key="1">
    <citation type="submission" date="2018-05" db="EMBL/GenBank/DDBJ databases">
        <title>Draft genome of Mucuna pruriens seed.</title>
        <authorList>
            <person name="Nnadi N.E."/>
            <person name="Vos R."/>
            <person name="Hasami M.H."/>
            <person name="Devisetty U.K."/>
            <person name="Aguiy J.C."/>
        </authorList>
    </citation>
    <scope>NUCLEOTIDE SEQUENCE [LARGE SCALE GENOMIC DNA]</scope>
    <source>
        <strain evidence="1">JCA_2017</strain>
    </source>
</reference>
<keyword evidence="2" id="KW-1185">Reference proteome</keyword>
<organism evidence="1 2">
    <name type="scientific">Mucuna pruriens</name>
    <name type="common">Velvet bean</name>
    <name type="synonym">Dolichos pruriens</name>
    <dbReference type="NCBI Taxonomy" id="157652"/>
    <lineage>
        <taxon>Eukaryota</taxon>
        <taxon>Viridiplantae</taxon>
        <taxon>Streptophyta</taxon>
        <taxon>Embryophyta</taxon>
        <taxon>Tracheophyta</taxon>
        <taxon>Spermatophyta</taxon>
        <taxon>Magnoliopsida</taxon>
        <taxon>eudicotyledons</taxon>
        <taxon>Gunneridae</taxon>
        <taxon>Pentapetalae</taxon>
        <taxon>rosids</taxon>
        <taxon>fabids</taxon>
        <taxon>Fabales</taxon>
        <taxon>Fabaceae</taxon>
        <taxon>Papilionoideae</taxon>
        <taxon>50 kb inversion clade</taxon>
        <taxon>NPAAA clade</taxon>
        <taxon>indigoferoid/millettioid clade</taxon>
        <taxon>Phaseoleae</taxon>
        <taxon>Mucuna</taxon>
    </lineage>
</organism>
<feature type="non-terminal residue" evidence="1">
    <location>
        <position position="1"/>
    </location>
</feature>
<sequence length="126" mass="14706">MSYLEWRIMKVLINSLDDSKKLSIFESFKDLKKLPMEELLATLKVHEIEVNEDDGQGKDEDRPRSSHVIMRHFFFLKKEWIFLEMMESSSSLDPSSLKASSQDFLTLKALDDDPFLFSLKATKTLN</sequence>
<proteinExistence type="predicted"/>
<dbReference type="EMBL" id="QJKJ01002964">
    <property type="protein sequence ID" value="RDY00539.1"/>
    <property type="molecule type" value="Genomic_DNA"/>
</dbReference>
<dbReference type="OrthoDB" id="1435362at2759"/>
<dbReference type="Proteomes" id="UP000257109">
    <property type="component" value="Unassembled WGS sequence"/>
</dbReference>
<protein>
    <submittedName>
        <fullName evidence="1">Uncharacterized protein</fullName>
    </submittedName>
</protein>
<accession>A0A371HCK8</accession>
<comment type="caution">
    <text evidence="1">The sequence shown here is derived from an EMBL/GenBank/DDBJ whole genome shotgun (WGS) entry which is preliminary data.</text>
</comment>
<feature type="non-terminal residue" evidence="1">
    <location>
        <position position="126"/>
    </location>
</feature>
<evidence type="ECO:0000313" key="1">
    <source>
        <dbReference type="EMBL" id="RDY00539.1"/>
    </source>
</evidence>
<dbReference type="AlphaFoldDB" id="A0A371HCK8"/>
<evidence type="ECO:0000313" key="2">
    <source>
        <dbReference type="Proteomes" id="UP000257109"/>
    </source>
</evidence>